<feature type="compositionally biased region" description="Polar residues" evidence="1">
    <location>
        <begin position="30"/>
        <end position="43"/>
    </location>
</feature>
<organism evidence="2 3">
    <name type="scientific">Imshaugia aleurites</name>
    <dbReference type="NCBI Taxonomy" id="172621"/>
    <lineage>
        <taxon>Eukaryota</taxon>
        <taxon>Fungi</taxon>
        <taxon>Dikarya</taxon>
        <taxon>Ascomycota</taxon>
        <taxon>Pezizomycotina</taxon>
        <taxon>Lecanoromycetes</taxon>
        <taxon>OSLEUM clade</taxon>
        <taxon>Lecanoromycetidae</taxon>
        <taxon>Lecanorales</taxon>
        <taxon>Lecanorineae</taxon>
        <taxon>Parmeliaceae</taxon>
        <taxon>Imshaugia</taxon>
    </lineage>
</organism>
<feature type="region of interest" description="Disordered" evidence="1">
    <location>
        <begin position="180"/>
        <end position="219"/>
    </location>
</feature>
<keyword evidence="3" id="KW-1185">Reference proteome</keyword>
<dbReference type="EMBL" id="CAJPDT010000082">
    <property type="protein sequence ID" value="CAF9935190.1"/>
    <property type="molecule type" value="Genomic_DNA"/>
</dbReference>
<feature type="compositionally biased region" description="Acidic residues" evidence="1">
    <location>
        <begin position="184"/>
        <end position="213"/>
    </location>
</feature>
<feature type="compositionally biased region" description="Acidic residues" evidence="1">
    <location>
        <begin position="79"/>
        <end position="94"/>
    </location>
</feature>
<protein>
    <submittedName>
        <fullName evidence="2">Uncharacterized protein</fullName>
    </submittedName>
</protein>
<name>A0A8H3G3L9_9LECA</name>
<feature type="region of interest" description="Disordered" evidence="1">
    <location>
        <begin position="1"/>
        <end position="49"/>
    </location>
</feature>
<proteinExistence type="predicted"/>
<comment type="caution">
    <text evidence="2">The sequence shown here is derived from an EMBL/GenBank/DDBJ whole genome shotgun (WGS) entry which is preliminary data.</text>
</comment>
<evidence type="ECO:0000313" key="2">
    <source>
        <dbReference type="EMBL" id="CAF9935190.1"/>
    </source>
</evidence>
<evidence type="ECO:0000256" key="1">
    <source>
        <dbReference type="SAM" id="MobiDB-lite"/>
    </source>
</evidence>
<dbReference type="AlphaFoldDB" id="A0A8H3G3L9"/>
<feature type="region of interest" description="Disordered" evidence="1">
    <location>
        <begin position="79"/>
        <end position="100"/>
    </location>
</feature>
<gene>
    <name evidence="2" type="ORF">IMSHALPRED_010131</name>
</gene>
<accession>A0A8H3G3L9</accession>
<evidence type="ECO:0000313" key="3">
    <source>
        <dbReference type="Proteomes" id="UP000664534"/>
    </source>
</evidence>
<dbReference type="Proteomes" id="UP000664534">
    <property type="component" value="Unassembled WGS sequence"/>
</dbReference>
<sequence>MDSSSPDPAISQPPDAAVDSMNPEAPASPGDSTNPPDTSSANMNPDVLRSPAPLITASTASSIKVYVLMYSVTMWLPNETDDEGPHEVDDEADDGITKSGEPCGVVGVYLSELKRKGSAKSGYTTISGASELSSIFPFQSKMNPNGRSRFGKGLDGGTRLVAAGAPWPKWQDLVVIVTEKWIEGDDEPDVQEYRDSDDDEADDQDDGGMEPEGQDASGG</sequence>
<reference evidence="2" key="1">
    <citation type="submission" date="2021-03" db="EMBL/GenBank/DDBJ databases">
        <authorList>
            <person name="Tagirdzhanova G."/>
        </authorList>
    </citation>
    <scope>NUCLEOTIDE SEQUENCE</scope>
</reference>